<dbReference type="FunFam" id="1.20.58.1360:FF:000001">
    <property type="entry name" value="Histone lysine demethylase PHF8"/>
    <property type="match status" value="1"/>
</dbReference>
<dbReference type="GO" id="GO:0046872">
    <property type="term" value="F:metal ion binding"/>
    <property type="evidence" value="ECO:0007669"/>
    <property type="project" value="UniProtKB-KW"/>
</dbReference>
<evidence type="ECO:0000256" key="1">
    <source>
        <dbReference type="ARBA" id="ARBA00004123"/>
    </source>
</evidence>
<evidence type="ECO:0000256" key="2">
    <source>
        <dbReference type="ARBA" id="ARBA00022723"/>
    </source>
</evidence>
<dbReference type="GO" id="GO:0005634">
    <property type="term" value="C:nucleus"/>
    <property type="evidence" value="ECO:0007669"/>
    <property type="project" value="UniProtKB-SubCell"/>
</dbReference>
<keyword evidence="13" id="KW-1185">Reference proteome</keyword>
<feature type="domain" description="JmjC" evidence="11">
    <location>
        <begin position="138"/>
        <end position="294"/>
    </location>
</feature>
<feature type="compositionally biased region" description="Low complexity" evidence="10">
    <location>
        <begin position="700"/>
        <end position="709"/>
    </location>
</feature>
<dbReference type="GO" id="GO:0051213">
    <property type="term" value="F:dioxygenase activity"/>
    <property type="evidence" value="ECO:0007669"/>
    <property type="project" value="UniProtKB-KW"/>
</dbReference>
<evidence type="ECO:0000256" key="9">
    <source>
        <dbReference type="ARBA" id="ARBA00023242"/>
    </source>
</evidence>
<feature type="region of interest" description="Disordered" evidence="10">
    <location>
        <begin position="597"/>
        <end position="623"/>
    </location>
</feature>
<dbReference type="PROSITE" id="PS51184">
    <property type="entry name" value="JMJC"/>
    <property type="match status" value="1"/>
</dbReference>
<dbReference type="InterPro" id="IPR003347">
    <property type="entry name" value="JmjC_dom"/>
</dbReference>
<evidence type="ECO:0000256" key="10">
    <source>
        <dbReference type="SAM" id="MobiDB-lite"/>
    </source>
</evidence>
<feature type="compositionally biased region" description="Pro residues" evidence="10">
    <location>
        <begin position="407"/>
        <end position="417"/>
    </location>
</feature>
<keyword evidence="4" id="KW-0223">Dioxygenase</keyword>
<feature type="non-terminal residue" evidence="12">
    <location>
        <position position="1"/>
    </location>
</feature>
<feature type="compositionally biased region" description="Acidic residues" evidence="10">
    <location>
        <begin position="777"/>
        <end position="786"/>
    </location>
</feature>
<evidence type="ECO:0000256" key="8">
    <source>
        <dbReference type="ARBA" id="ARBA00023163"/>
    </source>
</evidence>
<evidence type="ECO:0000256" key="4">
    <source>
        <dbReference type="ARBA" id="ARBA00022964"/>
    </source>
</evidence>
<feature type="region of interest" description="Disordered" evidence="10">
    <location>
        <begin position="1"/>
        <end position="27"/>
    </location>
</feature>
<keyword evidence="5" id="KW-0560">Oxidoreductase</keyword>
<evidence type="ECO:0000313" key="12">
    <source>
        <dbReference type="EMBL" id="MBN3316446.1"/>
    </source>
</evidence>
<evidence type="ECO:0000256" key="6">
    <source>
        <dbReference type="ARBA" id="ARBA00023004"/>
    </source>
</evidence>
<feature type="compositionally biased region" description="Basic and acidic residues" evidence="10">
    <location>
        <begin position="838"/>
        <end position="847"/>
    </location>
</feature>
<dbReference type="AlphaFoldDB" id="A0A8J7NP20"/>
<dbReference type="GO" id="GO:0006325">
    <property type="term" value="P:chromatin organization"/>
    <property type="evidence" value="ECO:0007669"/>
    <property type="project" value="UniProtKB-KW"/>
</dbReference>
<feature type="compositionally biased region" description="Gly residues" evidence="10">
    <location>
        <begin position="730"/>
        <end position="748"/>
    </location>
</feature>
<dbReference type="Proteomes" id="UP000736164">
    <property type="component" value="Unassembled WGS sequence"/>
</dbReference>
<evidence type="ECO:0000256" key="3">
    <source>
        <dbReference type="ARBA" id="ARBA00022853"/>
    </source>
</evidence>
<dbReference type="Gene3D" id="2.60.120.650">
    <property type="entry name" value="Cupin"/>
    <property type="match status" value="1"/>
</dbReference>
<sequence length="1011" mass="110014">VRKRRGSHKQEPVGGVRDPGRPVKTGSPQFIRELRSRTFPSADEVLLKPTGAQLTVEFLEERSFSVPVLVLRKDGLGMSLPPPSFTVGDVEHYIGSDKEIDVIDVGRQADLKMRLGEFVQYYNSPNRDRVLNVISLEFSETRLSNLVETPKIVRKLSWVENLWPEESVFERPNVQKYCLMGVKDSYTDFHIDFGGTSVWYHVLKGEKIFYLIQPTPANLALFERWSSSSSQNELFFGDQVDRCYRCAVKQGNTLFIPTGWIHAVLTPVDCLAFGGNFLHSLNIDMQLRAYEIEKRLSTADLFKFPNFETVCWYVGKHLLDTFRGLRENRRHPAAYLVHGAKALNNAFRGWTRKEALPEHEEEIPETIKTQQLVKDLAKEIRLVEDIFQQNLGKTGAPFGAPRALPAQHPPPAPPSRPPGRKRGPKPKEGAPPGATGKKRGRKSKESQAAAGTVGGAGELDLLEIHTKHTLKKTKGKLEIPAACLDDLEGKLNKSKLHLVLTNGKIVGAAHEQNRCLQPLAGTCVLLGCEDGPKPSVCVTGAKRCVLPIFEFMAHLLTALDGLKLQKLGMVSPHHSKKGVRSGLSPAKFQPLIGQLEDVGGGASDSEDELQIDETPPRRQRAPTLTKRKLAGLPRKLPRAKPCSDPNRVREPGEVDFDIEEDYTTDEEALTLEDVKAGGAGGILDLLKASKQVAGLDCAALSEEAPASPSTRDAIQGMLSMANPPSSSSSSGGGTAWWGGGGERGGAAGPGSSQSKAGLIQRPGKRPIKRPARHQSDAEEESLDEQETLGTCFKDSEYIYPSLESDEEDHALKSKAKRKKNSDDTPWNPKARVTPTLPRQERPVREGARVASVETGLAAAAAKLAQQEQQKSTKRKYVKKRPPQASRDPAAPSSPPASSLPPAAESAVEAGGLGEMAEGRRVEMYPASLLDHEYTAGPGPFSPGGSRGTAAMAPGVFLTPRRPSLSPQSSSSTPTPAPASSAQGKRPKKGLATAKQRLGKILKIHRNGKLLL</sequence>
<dbReference type="Pfam" id="PF17811">
    <property type="entry name" value="JHD"/>
    <property type="match status" value="1"/>
</dbReference>
<keyword evidence="7" id="KW-0805">Transcription regulation</keyword>
<dbReference type="SMART" id="SM00558">
    <property type="entry name" value="JmjC"/>
    <property type="match status" value="1"/>
</dbReference>
<dbReference type="Gene3D" id="1.20.58.1360">
    <property type="match status" value="1"/>
</dbReference>
<keyword evidence="8" id="KW-0804">Transcription</keyword>
<feature type="compositionally biased region" description="Basic residues" evidence="10">
    <location>
        <begin position="762"/>
        <end position="772"/>
    </location>
</feature>
<evidence type="ECO:0000256" key="5">
    <source>
        <dbReference type="ARBA" id="ARBA00023002"/>
    </source>
</evidence>
<dbReference type="EMBL" id="JAAWVO010030115">
    <property type="protein sequence ID" value="MBN3316446.1"/>
    <property type="molecule type" value="Genomic_DNA"/>
</dbReference>
<dbReference type="SUPFAM" id="SSF51197">
    <property type="entry name" value="Clavaminate synthase-like"/>
    <property type="match status" value="1"/>
</dbReference>
<feature type="compositionally biased region" description="Low complexity" evidence="10">
    <location>
        <begin position="957"/>
        <end position="982"/>
    </location>
</feature>
<reference evidence="12" key="1">
    <citation type="journal article" date="2021" name="Cell">
        <title>Tracing the genetic footprints of vertebrate landing in non-teleost ray-finned fishes.</title>
        <authorList>
            <person name="Bi X."/>
            <person name="Wang K."/>
            <person name="Yang L."/>
            <person name="Pan H."/>
            <person name="Jiang H."/>
            <person name="Wei Q."/>
            <person name="Fang M."/>
            <person name="Yu H."/>
            <person name="Zhu C."/>
            <person name="Cai Y."/>
            <person name="He Y."/>
            <person name="Gan X."/>
            <person name="Zeng H."/>
            <person name="Yu D."/>
            <person name="Zhu Y."/>
            <person name="Jiang H."/>
            <person name="Qiu Q."/>
            <person name="Yang H."/>
            <person name="Zhang Y.E."/>
            <person name="Wang W."/>
            <person name="Zhu M."/>
            <person name="He S."/>
            <person name="Zhang G."/>
        </authorList>
    </citation>
    <scope>NUCLEOTIDE SEQUENCE</scope>
    <source>
        <strain evidence="12">Allg_001</strain>
    </source>
</reference>
<organism evidence="12 13">
    <name type="scientific">Atractosteus spatula</name>
    <name type="common">Alligator gar</name>
    <name type="synonym">Lepisosteus spatula</name>
    <dbReference type="NCBI Taxonomy" id="7917"/>
    <lineage>
        <taxon>Eukaryota</taxon>
        <taxon>Metazoa</taxon>
        <taxon>Chordata</taxon>
        <taxon>Craniata</taxon>
        <taxon>Vertebrata</taxon>
        <taxon>Euteleostomi</taxon>
        <taxon>Actinopterygii</taxon>
        <taxon>Neopterygii</taxon>
        <taxon>Holostei</taxon>
        <taxon>Semionotiformes</taxon>
        <taxon>Lepisosteidae</taxon>
        <taxon>Atractosteus</taxon>
    </lineage>
</organism>
<feature type="compositionally biased region" description="Low complexity" evidence="10">
    <location>
        <begin position="856"/>
        <end position="869"/>
    </location>
</feature>
<evidence type="ECO:0000256" key="7">
    <source>
        <dbReference type="ARBA" id="ARBA00023015"/>
    </source>
</evidence>
<keyword evidence="6" id="KW-0408">Iron</keyword>
<keyword evidence="2" id="KW-0479">Metal-binding</keyword>
<feature type="region of interest" description="Disordered" evidence="10">
    <location>
        <begin position="931"/>
        <end position="999"/>
    </location>
</feature>
<accession>A0A8J7NP20</accession>
<keyword evidence="9" id="KW-0539">Nucleus</keyword>
<dbReference type="PANTHER" id="PTHR23123">
    <property type="entry name" value="PHD/F-BOX CONTAINING PROTEIN"/>
    <property type="match status" value="1"/>
</dbReference>
<dbReference type="InterPro" id="IPR050690">
    <property type="entry name" value="JHDM1_Histone_Demethylase"/>
</dbReference>
<name>A0A8J7NP20_ATRSP</name>
<feature type="region of interest" description="Disordered" evidence="10">
    <location>
        <begin position="700"/>
        <end position="914"/>
    </location>
</feature>
<gene>
    <name evidence="12" type="primary">Phf8</name>
    <name evidence="12" type="ORF">GTO95_0006388</name>
</gene>
<feature type="region of interest" description="Disordered" evidence="10">
    <location>
        <begin position="394"/>
        <end position="452"/>
    </location>
</feature>
<evidence type="ECO:0000313" key="13">
    <source>
        <dbReference type="Proteomes" id="UP000736164"/>
    </source>
</evidence>
<dbReference type="Pfam" id="PF02373">
    <property type="entry name" value="JmjC"/>
    <property type="match status" value="1"/>
</dbReference>
<feature type="non-terminal residue" evidence="12">
    <location>
        <position position="1011"/>
    </location>
</feature>
<proteinExistence type="predicted"/>
<protein>
    <submittedName>
        <fullName evidence="12">PHF8 demethylase</fullName>
    </submittedName>
</protein>
<dbReference type="InterPro" id="IPR041070">
    <property type="entry name" value="JHD"/>
</dbReference>
<feature type="compositionally biased region" description="Basic residues" evidence="10">
    <location>
        <begin position="871"/>
        <end position="881"/>
    </location>
</feature>
<evidence type="ECO:0000259" key="11">
    <source>
        <dbReference type="PROSITE" id="PS51184"/>
    </source>
</evidence>
<comment type="caution">
    <text evidence="12">The sequence shown here is derived from an EMBL/GenBank/DDBJ whole genome shotgun (WGS) entry which is preliminary data.</text>
</comment>
<keyword evidence="3" id="KW-0156">Chromatin regulator</keyword>
<comment type="subcellular location">
    <subcellularLocation>
        <location evidence="1">Nucleus</location>
    </subcellularLocation>
</comment>